<name>A0A401ITL3_9LACO</name>
<dbReference type="OrthoDB" id="2146354at2"/>
<organism evidence="2 3">
    <name type="scientific">Ligilactobacillus salitolerans</name>
    <dbReference type="NCBI Taxonomy" id="1808352"/>
    <lineage>
        <taxon>Bacteria</taxon>
        <taxon>Bacillati</taxon>
        <taxon>Bacillota</taxon>
        <taxon>Bacilli</taxon>
        <taxon>Lactobacillales</taxon>
        <taxon>Lactobacillaceae</taxon>
        <taxon>Ligilactobacillus</taxon>
    </lineage>
</organism>
<evidence type="ECO:0000313" key="3">
    <source>
        <dbReference type="Proteomes" id="UP000286848"/>
    </source>
</evidence>
<dbReference type="InterPro" id="IPR029491">
    <property type="entry name" value="Helicase_HTH"/>
</dbReference>
<comment type="caution">
    <text evidence="2">The sequence shown here is derived from an EMBL/GenBank/DDBJ whole genome shotgun (WGS) entry which is preliminary data.</text>
</comment>
<sequence length="345" mass="40228">MNDNDWWLLFFTAKQKRRPAVIRQLLTKRLSSSTLFWGLRYQLLEIIGFFPKLEASTFDQGIQKLVEQGFLSQDPDDTVKLTERGRSKKQELLTGPTLGAPRFFCEHRVTEINQMLKLIVQVASEASYGNSRYYVAVDNFECQQMIKQWLHQYDLQTLHKNILLELKSFLENESPQKAWIFCAQFSGHQVLPKTVAQMAQQTGLTTLEIKIILLDLTSRFASHLLQKNSLLAPMIKHFENQNVLFKKSRQALQLFLNGKSIQQIAQYNAVKESTVREYLLNAAILERDFPFASFFTDQEEELLTARLPADIDQWSYRELMSEQVQVSFFNYRLVAIKRSHEEFGQ</sequence>
<gene>
    <name evidence="2" type="ORF">LFYK43_13150</name>
</gene>
<evidence type="ECO:0000313" key="2">
    <source>
        <dbReference type="EMBL" id="GBG94856.1"/>
    </source>
</evidence>
<proteinExistence type="predicted"/>
<dbReference type="EMBL" id="BFFP01000020">
    <property type="protein sequence ID" value="GBG94856.1"/>
    <property type="molecule type" value="Genomic_DNA"/>
</dbReference>
<accession>A0A401ITL3</accession>
<reference evidence="2 3" key="1">
    <citation type="journal article" date="2019" name="Int. J. Syst. Evol. Microbiol.">
        <title>Lactobacillus salitolerans sp. nov., a novel lactic acid bacterium isolated from spent mushroom substrates.</title>
        <authorList>
            <person name="Tohno M."/>
            <person name="Tanizawa Y."/>
            <person name="Kojima Y."/>
            <person name="Sakamoto M."/>
            <person name="Nakamura Y."/>
            <person name="Ohkuma M."/>
            <person name="Kobayashi H."/>
        </authorList>
    </citation>
    <scope>NUCLEOTIDE SEQUENCE [LARGE SCALE GENOMIC DNA]</scope>
    <source>
        <strain evidence="2 3">YK43</strain>
    </source>
</reference>
<dbReference type="Pfam" id="PF14493">
    <property type="entry name" value="HTH_40"/>
    <property type="match status" value="1"/>
</dbReference>
<dbReference type="RefSeq" id="WP_124976653.1">
    <property type="nucleotide sequence ID" value="NZ_BFFP01000020.1"/>
</dbReference>
<evidence type="ECO:0000259" key="1">
    <source>
        <dbReference type="Pfam" id="PF14493"/>
    </source>
</evidence>
<dbReference type="AlphaFoldDB" id="A0A401ITL3"/>
<feature type="domain" description="Helicase Helix-turn-helix" evidence="1">
    <location>
        <begin position="249"/>
        <end position="334"/>
    </location>
</feature>
<protein>
    <recommendedName>
        <fullName evidence="1">Helicase Helix-turn-helix domain-containing protein</fullName>
    </recommendedName>
</protein>
<dbReference type="Proteomes" id="UP000286848">
    <property type="component" value="Unassembled WGS sequence"/>
</dbReference>
<keyword evidence="3" id="KW-1185">Reference proteome</keyword>